<dbReference type="HAMAP" id="MF_00028">
    <property type="entry name" value="CobQ"/>
    <property type="match status" value="1"/>
</dbReference>
<dbReference type="Gene3D" id="3.40.50.880">
    <property type="match status" value="1"/>
</dbReference>
<feature type="domain" description="CobB/CobQ-like glutamine amidotransferase" evidence="9">
    <location>
        <begin position="244"/>
        <end position="429"/>
    </location>
</feature>
<dbReference type="EMBL" id="MT776526">
    <property type="protein sequence ID" value="QNT35556.1"/>
    <property type="molecule type" value="Genomic_DNA"/>
</dbReference>
<dbReference type="PROSITE" id="PS51274">
    <property type="entry name" value="GATASE_COBBQ"/>
    <property type="match status" value="1"/>
</dbReference>
<accession>A0A7H1KNP2</accession>
<comment type="pathway">
    <text evidence="1 7">Cofactor biosynthesis; adenosylcobalamin biosynthesis.</text>
</comment>
<dbReference type="CDD" id="cd01750">
    <property type="entry name" value="GATase1_CobQ"/>
    <property type="match status" value="1"/>
</dbReference>
<name>A0A7H1KNP2_9EURY</name>
<evidence type="ECO:0000259" key="9">
    <source>
        <dbReference type="Pfam" id="PF07685"/>
    </source>
</evidence>
<dbReference type="InterPro" id="IPR002586">
    <property type="entry name" value="CobQ/CobB/MinD/ParA_Nub-bd_dom"/>
</dbReference>
<sequence length="479" mass="52064">MILGTASHVGKSVFVAALCHIFSKNMAVAPFKAQNMSLNSWITEDGGEIGIAQAIQAWAAGIEPTVDMNPVLLKPKGDRLSQVIILGKPAYDRRAGDYYESIDEISGVVDDALARLEETYDLIIIEGAGGAAEINLYDRDIVNIGTARSARPPIILVGDIERGGVFASLYGTLALLPGDIRDLVRGFVINKFRGDYDILKPGISELEEITGLPVFGVLPYADIAIPSEDSVSISDKRARHHPIEIAVIRLSHISNFTDFEPLEAFANVRYLPLDSELGDPDLIIIPGTKNTTADLLEMRAHGMDERIIDVAGTGTGAVPVIGICGGYQMLGRTIVDCGFEDRVTEIPGMGLLDVTTTFERYEKQTRQVTKRVTARGPILETIRGETVSGYEIHTGNTPSPCPVFEDDGCIDGSGLVFGTYLHGLFENENIRRAIFGYIYGKRGISPEGISFGAATREEGIREFAEIVERYVDISAIREL</sequence>
<dbReference type="InterPro" id="IPR029062">
    <property type="entry name" value="Class_I_gatase-like"/>
</dbReference>
<dbReference type="Pfam" id="PF01656">
    <property type="entry name" value="CbiA"/>
    <property type="match status" value="1"/>
</dbReference>
<dbReference type="Pfam" id="PF07685">
    <property type="entry name" value="GATase_3"/>
    <property type="match status" value="1"/>
</dbReference>
<dbReference type="UniPathway" id="UPA00148"/>
<dbReference type="GO" id="GO:0003824">
    <property type="term" value="F:catalytic activity"/>
    <property type="evidence" value="ECO:0007669"/>
    <property type="project" value="InterPro"/>
</dbReference>
<proteinExistence type="inferred from homology"/>
<dbReference type="AlphaFoldDB" id="A0A7H1KNP2"/>
<protein>
    <recommendedName>
        <fullName evidence="3 7">Probable cobyric acid synthase</fullName>
    </recommendedName>
</protein>
<gene>
    <name evidence="7 10" type="primary">cobQ</name>
    <name evidence="10" type="ORF">HCAOCCDF_00003</name>
</gene>
<dbReference type="InterPro" id="IPR027417">
    <property type="entry name" value="P-loop_NTPase"/>
</dbReference>
<evidence type="ECO:0000256" key="6">
    <source>
        <dbReference type="ARBA" id="ARBA00025166"/>
    </source>
</evidence>
<feature type="domain" description="CobQ/CobB/MinD/ParA nucleotide binding" evidence="8">
    <location>
        <begin position="1"/>
        <end position="222"/>
    </location>
</feature>
<evidence type="ECO:0000256" key="4">
    <source>
        <dbReference type="ARBA" id="ARBA00022573"/>
    </source>
</evidence>
<comment type="similarity">
    <text evidence="2 7">Belongs to the CobB/CobQ family. CobQ subfamily.</text>
</comment>
<evidence type="ECO:0000259" key="8">
    <source>
        <dbReference type="Pfam" id="PF01656"/>
    </source>
</evidence>
<dbReference type="PANTHER" id="PTHR21343:SF1">
    <property type="entry name" value="COBYRIC ACID SYNTHASE"/>
    <property type="match status" value="1"/>
</dbReference>
<evidence type="ECO:0000256" key="7">
    <source>
        <dbReference type="HAMAP-Rule" id="MF_00028"/>
    </source>
</evidence>
<feature type="active site" description="Nucleophile" evidence="7">
    <location>
        <position position="324"/>
    </location>
</feature>
<organism evidence="10">
    <name type="scientific">uncultured Methanosarcinales archaeon</name>
    <dbReference type="NCBI Taxonomy" id="183757"/>
    <lineage>
        <taxon>Archaea</taxon>
        <taxon>Methanobacteriati</taxon>
        <taxon>Methanobacteriota</taxon>
        <taxon>Stenosarchaea group</taxon>
        <taxon>Methanomicrobia</taxon>
        <taxon>Methanosarcinales</taxon>
        <taxon>environmental samples</taxon>
    </lineage>
</organism>
<keyword evidence="4 7" id="KW-0169">Cobalamin biosynthesis</keyword>
<dbReference type="GO" id="GO:0009236">
    <property type="term" value="P:cobalamin biosynthetic process"/>
    <property type="evidence" value="ECO:0007669"/>
    <property type="project" value="UniProtKB-UniRule"/>
</dbReference>
<dbReference type="NCBIfam" id="TIGR00313">
    <property type="entry name" value="cobQ"/>
    <property type="match status" value="1"/>
</dbReference>
<reference evidence="10" key="1">
    <citation type="submission" date="2020-07" db="EMBL/GenBank/DDBJ databases">
        <title>Unique genomic features of the anaerobic methanotrophic archaea.</title>
        <authorList>
            <person name="Chadwick G.L."/>
            <person name="Skennerton C.T."/>
            <person name="Laso-Perez R."/>
            <person name="Leu A.O."/>
            <person name="Speth D.R."/>
            <person name="Yu H."/>
            <person name="Morgan-Lang C."/>
            <person name="Hatzenpichler R."/>
            <person name="Goudeau D."/>
            <person name="Malmstrom R."/>
            <person name="Brazelton W.J."/>
            <person name="Woyke T."/>
            <person name="Hallam S.J."/>
            <person name="Tyson G.W."/>
            <person name="Wegener G."/>
            <person name="Boetius A."/>
            <person name="Orphan V."/>
        </authorList>
    </citation>
    <scope>NUCLEOTIDE SEQUENCE</scope>
</reference>
<evidence type="ECO:0000313" key="10">
    <source>
        <dbReference type="EMBL" id="QNT35556.1"/>
    </source>
</evidence>
<dbReference type="PANTHER" id="PTHR21343">
    <property type="entry name" value="DETHIOBIOTIN SYNTHETASE"/>
    <property type="match status" value="1"/>
</dbReference>
<evidence type="ECO:0000256" key="3">
    <source>
        <dbReference type="ARBA" id="ARBA00014921"/>
    </source>
</evidence>
<dbReference type="CDD" id="cd05389">
    <property type="entry name" value="CobQ_N"/>
    <property type="match status" value="1"/>
</dbReference>
<dbReference type="InterPro" id="IPR033949">
    <property type="entry name" value="CobQ_GATase1"/>
</dbReference>
<dbReference type="SUPFAM" id="SSF52317">
    <property type="entry name" value="Class I glutamine amidotransferase-like"/>
    <property type="match status" value="1"/>
</dbReference>
<dbReference type="InterPro" id="IPR011698">
    <property type="entry name" value="GATase_3"/>
</dbReference>
<dbReference type="NCBIfam" id="NF001989">
    <property type="entry name" value="PRK00784.1"/>
    <property type="match status" value="1"/>
</dbReference>
<evidence type="ECO:0000256" key="5">
    <source>
        <dbReference type="ARBA" id="ARBA00022962"/>
    </source>
</evidence>
<dbReference type="GO" id="GO:0015420">
    <property type="term" value="F:ABC-type vitamin B12 transporter activity"/>
    <property type="evidence" value="ECO:0007669"/>
    <property type="project" value="UniProtKB-UniRule"/>
</dbReference>
<feature type="active site" evidence="7">
    <location>
        <position position="422"/>
    </location>
</feature>
<evidence type="ECO:0000256" key="2">
    <source>
        <dbReference type="ARBA" id="ARBA00006205"/>
    </source>
</evidence>
<comment type="function">
    <text evidence="6 7">Catalyzes amidations at positions B, D, E, and G on adenosylcobyrinic A,C-diamide. NH(2) groups are provided by glutamine, and one molecule of ATP is hydrogenolyzed for each amidation.</text>
</comment>
<dbReference type="InterPro" id="IPR047045">
    <property type="entry name" value="CobQ_N"/>
</dbReference>
<dbReference type="SUPFAM" id="SSF52540">
    <property type="entry name" value="P-loop containing nucleoside triphosphate hydrolases"/>
    <property type="match status" value="1"/>
</dbReference>
<dbReference type="Gene3D" id="3.40.50.300">
    <property type="entry name" value="P-loop containing nucleotide triphosphate hydrolases"/>
    <property type="match status" value="1"/>
</dbReference>
<dbReference type="InterPro" id="IPR004459">
    <property type="entry name" value="CobQ_synth"/>
</dbReference>
<evidence type="ECO:0000256" key="1">
    <source>
        <dbReference type="ARBA" id="ARBA00004953"/>
    </source>
</evidence>
<keyword evidence="5 7" id="KW-0315">Glutamine amidotransferase</keyword>